<evidence type="ECO:0000313" key="12">
    <source>
        <dbReference type="Proteomes" id="UP001225646"/>
    </source>
</evidence>
<dbReference type="CDD" id="cd02009">
    <property type="entry name" value="TPP_SHCHC_synthase"/>
    <property type="match status" value="1"/>
</dbReference>
<dbReference type="Pfam" id="PF16582">
    <property type="entry name" value="TPP_enzyme_M_2"/>
    <property type="match status" value="1"/>
</dbReference>
<dbReference type="SUPFAM" id="SSF52518">
    <property type="entry name" value="Thiamin diphosphate-binding fold (THDP-binding)"/>
    <property type="match status" value="2"/>
</dbReference>
<comment type="similarity">
    <text evidence="7">Belongs to the TPP enzyme family. MenD subfamily.</text>
</comment>
<dbReference type="InterPro" id="IPR004433">
    <property type="entry name" value="MenaQ_synth_MenD"/>
</dbReference>
<evidence type="ECO:0000313" key="11">
    <source>
        <dbReference type="EMBL" id="MDQ0160933.1"/>
    </source>
</evidence>
<keyword evidence="1 7" id="KW-0474">Menaquinone biosynthesis</keyword>
<dbReference type="Gene3D" id="3.40.50.970">
    <property type="match status" value="2"/>
</dbReference>
<comment type="cofactor">
    <cofactor evidence="7">
        <name>Mg(2+)</name>
        <dbReference type="ChEBI" id="CHEBI:18420"/>
    </cofactor>
    <cofactor evidence="7">
        <name>Mn(2+)</name>
        <dbReference type="ChEBI" id="CHEBI:29035"/>
    </cofactor>
</comment>
<dbReference type="EMBL" id="JAUSTR010000001">
    <property type="protein sequence ID" value="MDQ0160933.1"/>
    <property type="molecule type" value="Genomic_DNA"/>
</dbReference>
<dbReference type="PANTHER" id="PTHR42916:SF1">
    <property type="entry name" value="PROTEIN PHYLLO, CHLOROPLASTIC"/>
    <property type="match status" value="1"/>
</dbReference>
<accession>A0ABT9VIY8</accession>
<evidence type="ECO:0000256" key="4">
    <source>
        <dbReference type="ARBA" id="ARBA00022842"/>
    </source>
</evidence>
<comment type="cofactor">
    <cofactor evidence="7">
        <name>thiamine diphosphate</name>
        <dbReference type="ChEBI" id="CHEBI:58937"/>
    </cofactor>
    <text evidence="7">Binds 1 thiamine pyrophosphate per subunit.</text>
</comment>
<evidence type="ECO:0000256" key="1">
    <source>
        <dbReference type="ARBA" id="ARBA00022428"/>
    </source>
</evidence>
<dbReference type="Pfam" id="PF02776">
    <property type="entry name" value="TPP_enzyme_N"/>
    <property type="match status" value="1"/>
</dbReference>
<comment type="pathway">
    <text evidence="7">Quinol/quinone metabolism; 1,4-dihydroxy-2-naphthoate biosynthesis; 1,4-dihydroxy-2-naphthoate from chorismate: step 2/7.</text>
</comment>
<dbReference type="PIRSF" id="PIRSF004983">
    <property type="entry name" value="MenD"/>
    <property type="match status" value="1"/>
</dbReference>
<keyword evidence="6 7" id="KW-0464">Manganese</keyword>
<evidence type="ECO:0000256" key="2">
    <source>
        <dbReference type="ARBA" id="ARBA00022679"/>
    </source>
</evidence>
<keyword evidence="2 7" id="KW-0808">Transferase</keyword>
<dbReference type="Proteomes" id="UP001225646">
    <property type="component" value="Unassembled WGS sequence"/>
</dbReference>
<dbReference type="CDD" id="cd07037">
    <property type="entry name" value="TPP_PYR_MenD"/>
    <property type="match status" value="1"/>
</dbReference>
<dbReference type="GO" id="GO:0070204">
    <property type="term" value="F:2-succinyl-5-enolpyruvyl-6-hydroxy-3-cyclohexene-1-carboxylic-acid synthase activity"/>
    <property type="evidence" value="ECO:0007669"/>
    <property type="project" value="UniProtKB-EC"/>
</dbReference>
<dbReference type="Gene3D" id="3.40.50.1220">
    <property type="entry name" value="TPP-binding domain"/>
    <property type="match status" value="1"/>
</dbReference>
<evidence type="ECO:0000259" key="9">
    <source>
        <dbReference type="Pfam" id="PF02776"/>
    </source>
</evidence>
<proteinExistence type="inferred from homology"/>
<keyword evidence="3 7" id="KW-0479">Metal-binding</keyword>
<feature type="domain" description="Thiamine pyrophosphate enzyme TPP-binding" evidence="8">
    <location>
        <begin position="436"/>
        <end position="550"/>
    </location>
</feature>
<keyword evidence="5 7" id="KW-0786">Thiamine pyrophosphate</keyword>
<dbReference type="Pfam" id="PF02775">
    <property type="entry name" value="TPP_enzyme_C"/>
    <property type="match status" value="1"/>
</dbReference>
<feature type="domain" description="Thiamine pyrophosphate enzyme N-terminal TPP-binding" evidence="9">
    <location>
        <begin position="13"/>
        <end position="124"/>
    </location>
</feature>
<keyword evidence="4 7" id="KW-0460">Magnesium</keyword>
<dbReference type="InterPro" id="IPR032264">
    <property type="entry name" value="MenD_middle"/>
</dbReference>
<evidence type="ECO:0000256" key="6">
    <source>
        <dbReference type="ARBA" id="ARBA00023211"/>
    </source>
</evidence>
<comment type="subunit">
    <text evidence="7">Homodimer.</text>
</comment>
<sequence>MNNQDLTNYVVTFVQQLIDLGVVQTVISPGSRSTPLALVMSEHPDMKVYLNIDERSAGFFALGLAKKQKKPVALLCTSGTATANYYPAIVEAYYSRIPLIVITADRPHELRDVGAPQAINQINMYGKYVKWFVDASLPESQPGIIQYVKNIVSHAVFESRKHPNGPVHMNMPFREPLVPDLSTVVEKAKQKRNVMEITSQTTIDQEAIQRIADRLQTVKKGLIVCGELYHEAFSKSVIQLAEKLQYPILADPLSQLRFGEHSKEHVIEGYDTILKDRDLYPSLQPDVILRFGAMPVSKSLFLFLKEQPHTEQIIVDHGGGWRDPTLIAEQHLFCDEQYFCDELVKRLEKNEDDAWYLRWKKANDLTRTLILDGVVDESDSLFEGKLYIDLLKWLPEECNLVVGNSMPIRDIDTFFYSSEKKIHIYANRGANGIDGVVSTAMGIGAASSFPTYLVIGDLSFFHDLNGLLAGKLHQLNITILLVNNNGGGIFSFLPQADEKKHFEALFGTPTDLDFRHAAAFYGANYVKVSSWDELACELKRTNQNGVNIIEIPTERYTRVKSHRKIMQFVSREIRKELGI</sequence>
<keyword evidence="12" id="KW-1185">Reference proteome</keyword>
<gene>
    <name evidence="7" type="primary">menD</name>
    <name evidence="11" type="ORF">J2S06_000003</name>
</gene>
<evidence type="ECO:0000256" key="3">
    <source>
        <dbReference type="ARBA" id="ARBA00022723"/>
    </source>
</evidence>
<evidence type="ECO:0000256" key="7">
    <source>
        <dbReference type="HAMAP-Rule" id="MF_01659"/>
    </source>
</evidence>
<dbReference type="InterPro" id="IPR029035">
    <property type="entry name" value="DHS-like_NAD/FAD-binding_dom"/>
</dbReference>
<comment type="pathway">
    <text evidence="7">Quinol/quinone metabolism; menaquinone biosynthesis.</text>
</comment>
<dbReference type="InterPro" id="IPR029061">
    <property type="entry name" value="THDP-binding"/>
</dbReference>
<dbReference type="EC" id="2.2.1.9" evidence="7"/>
<protein>
    <recommendedName>
        <fullName evidence="7">2-succinyl-5-enolpyruvyl-6-hydroxy-3-cyclohexene-1-carboxylate synthase</fullName>
        <shortName evidence="7">SEPHCHC synthase</shortName>
        <ecNumber evidence="7">2.2.1.9</ecNumber>
    </recommendedName>
    <alternativeName>
        <fullName evidence="7">Menaquinone biosynthesis protein MenD</fullName>
    </alternativeName>
</protein>
<reference evidence="11 12" key="1">
    <citation type="submission" date="2023-07" db="EMBL/GenBank/DDBJ databases">
        <title>Genomic Encyclopedia of Type Strains, Phase IV (KMG-IV): sequencing the most valuable type-strain genomes for metagenomic binning, comparative biology and taxonomic classification.</title>
        <authorList>
            <person name="Goeker M."/>
        </authorList>
    </citation>
    <scope>NUCLEOTIDE SEQUENCE [LARGE SCALE GENOMIC DNA]</scope>
    <source>
        <strain evidence="11 12">DSM 19092</strain>
    </source>
</reference>
<dbReference type="PANTHER" id="PTHR42916">
    <property type="entry name" value="2-SUCCINYL-5-ENOLPYRUVYL-6-HYDROXY-3-CYCLOHEXENE-1-CARBOXYLATE SYNTHASE"/>
    <property type="match status" value="1"/>
</dbReference>
<dbReference type="HAMAP" id="MF_01659">
    <property type="entry name" value="MenD"/>
    <property type="match status" value="1"/>
</dbReference>
<dbReference type="InterPro" id="IPR012001">
    <property type="entry name" value="Thiamin_PyroP_enz_TPP-bd_dom"/>
</dbReference>
<evidence type="ECO:0000259" key="8">
    <source>
        <dbReference type="Pfam" id="PF02775"/>
    </source>
</evidence>
<name>A0ABT9VIY8_9BACI</name>
<comment type="function">
    <text evidence="7">Catalyzes the thiamine diphosphate-dependent decarboxylation of 2-oxoglutarate and the subsequent addition of the resulting succinic semialdehyde-thiamine pyrophosphate anion to isochorismate to yield 2-succinyl-5-enolpyruvyl-6-hydroxy-3-cyclohexene-1-carboxylate (SEPHCHC).</text>
</comment>
<dbReference type="NCBIfam" id="TIGR00173">
    <property type="entry name" value="menD"/>
    <property type="match status" value="1"/>
</dbReference>
<evidence type="ECO:0000256" key="5">
    <source>
        <dbReference type="ARBA" id="ARBA00023052"/>
    </source>
</evidence>
<feature type="domain" description="Menaquinone biosynthesis protein MenD middle" evidence="10">
    <location>
        <begin position="209"/>
        <end position="401"/>
    </location>
</feature>
<organism evidence="11 12">
    <name type="scientific">Aeribacillus alveayuensis</name>
    <dbReference type="NCBI Taxonomy" id="279215"/>
    <lineage>
        <taxon>Bacteria</taxon>
        <taxon>Bacillati</taxon>
        <taxon>Bacillota</taxon>
        <taxon>Bacilli</taxon>
        <taxon>Bacillales</taxon>
        <taxon>Bacillaceae</taxon>
        <taxon>Aeribacillus</taxon>
    </lineage>
</organism>
<dbReference type="SUPFAM" id="SSF52467">
    <property type="entry name" value="DHS-like NAD/FAD-binding domain"/>
    <property type="match status" value="1"/>
</dbReference>
<comment type="caution">
    <text evidence="11">The sequence shown here is derived from an EMBL/GenBank/DDBJ whole genome shotgun (WGS) entry which is preliminary data.</text>
</comment>
<dbReference type="RefSeq" id="WP_419150880.1">
    <property type="nucleotide sequence ID" value="NZ_JAUSTR010000001.1"/>
</dbReference>
<comment type="catalytic activity">
    <reaction evidence="7">
        <text>isochorismate + 2-oxoglutarate + H(+) = 5-enolpyruvoyl-6-hydroxy-2-succinyl-cyclohex-3-ene-1-carboxylate + CO2</text>
        <dbReference type="Rhea" id="RHEA:25593"/>
        <dbReference type="ChEBI" id="CHEBI:15378"/>
        <dbReference type="ChEBI" id="CHEBI:16526"/>
        <dbReference type="ChEBI" id="CHEBI:16810"/>
        <dbReference type="ChEBI" id="CHEBI:29780"/>
        <dbReference type="ChEBI" id="CHEBI:58818"/>
        <dbReference type="EC" id="2.2.1.9"/>
    </reaction>
</comment>
<dbReference type="InterPro" id="IPR011766">
    <property type="entry name" value="TPP_enzyme_TPP-bd"/>
</dbReference>
<evidence type="ECO:0000259" key="10">
    <source>
        <dbReference type="Pfam" id="PF16582"/>
    </source>
</evidence>